<sequence>MDGFICAASFPAMPSHRIFLPLFPSFLSLPVLSTRLISPSHHVPPRFVCLSCGATPSSYTHHHPPIHPPTAQGRTHAQTHARTHLYRNNAVGRWPDKSARRPHLGSYQHLVSSHRTSIPLPSSLVVARLFVSAPRRSADPYRAQGRPQPASSLVSARVVHPCALDQGPKRGAAAAAGSFAVCRSVRLAGFLFLPWRCGSCMHGWSMDGEGGAAWCERLDGMRTVVGGAEDGVVGGGEGYALCGWRVGRGRWRGRRGKRMGVMVWRKRIDIA</sequence>
<keyword evidence="2" id="KW-1185">Reference proteome</keyword>
<evidence type="ECO:0000313" key="1">
    <source>
        <dbReference type="EMBL" id="KAK8157348.1"/>
    </source>
</evidence>
<protein>
    <submittedName>
        <fullName evidence="1">Uncharacterized protein</fullName>
    </submittedName>
</protein>
<proteinExistence type="predicted"/>
<dbReference type="EMBL" id="JBBWUH010000009">
    <property type="protein sequence ID" value="KAK8157348.1"/>
    <property type="molecule type" value="Genomic_DNA"/>
</dbReference>
<reference evidence="1 2" key="1">
    <citation type="journal article" date="2022" name="G3 (Bethesda)">
        <title>Enemy or ally: a genomic approach to elucidate the lifestyle of Phyllosticta citrichinaensis.</title>
        <authorList>
            <person name="Buijs V.A."/>
            <person name="Groenewald J.Z."/>
            <person name="Haridas S."/>
            <person name="LaButti K.M."/>
            <person name="Lipzen A."/>
            <person name="Martin F.M."/>
            <person name="Barry K."/>
            <person name="Grigoriev I.V."/>
            <person name="Crous P.W."/>
            <person name="Seidl M.F."/>
        </authorList>
    </citation>
    <scope>NUCLEOTIDE SEQUENCE [LARGE SCALE GENOMIC DNA]</scope>
    <source>
        <strain evidence="1 2">CBS 129764</strain>
    </source>
</reference>
<organism evidence="1 2">
    <name type="scientific">Phyllosticta citrichinensis</name>
    <dbReference type="NCBI Taxonomy" id="1130410"/>
    <lineage>
        <taxon>Eukaryota</taxon>
        <taxon>Fungi</taxon>
        <taxon>Dikarya</taxon>
        <taxon>Ascomycota</taxon>
        <taxon>Pezizomycotina</taxon>
        <taxon>Dothideomycetes</taxon>
        <taxon>Dothideomycetes incertae sedis</taxon>
        <taxon>Botryosphaeriales</taxon>
        <taxon>Phyllostictaceae</taxon>
        <taxon>Phyllosticta</taxon>
    </lineage>
</organism>
<evidence type="ECO:0000313" key="2">
    <source>
        <dbReference type="Proteomes" id="UP001456524"/>
    </source>
</evidence>
<accession>A0ABR1XJM5</accession>
<comment type="caution">
    <text evidence="1">The sequence shown here is derived from an EMBL/GenBank/DDBJ whole genome shotgun (WGS) entry which is preliminary data.</text>
</comment>
<gene>
    <name evidence="1" type="ORF">IWX90DRAFT_321195</name>
</gene>
<dbReference type="Proteomes" id="UP001456524">
    <property type="component" value="Unassembled WGS sequence"/>
</dbReference>
<name>A0ABR1XJM5_9PEZI</name>